<evidence type="ECO:0000313" key="8">
    <source>
        <dbReference type="EMBL" id="WBW71132.1"/>
    </source>
</evidence>
<dbReference type="Pfam" id="PF01016">
    <property type="entry name" value="Ribosomal_L27"/>
    <property type="match status" value="1"/>
</dbReference>
<dbReference type="SUPFAM" id="SSF110324">
    <property type="entry name" value="Ribosomal L27 protein-like"/>
    <property type="match status" value="1"/>
</dbReference>
<evidence type="ECO:0000256" key="7">
    <source>
        <dbReference type="SAM" id="MobiDB-lite"/>
    </source>
</evidence>
<dbReference type="KEGG" id="som:SOMG_01224"/>
<dbReference type="Proteomes" id="UP001212411">
    <property type="component" value="Chromosome 1"/>
</dbReference>
<feature type="region of interest" description="Disordered" evidence="7">
    <location>
        <begin position="38"/>
        <end position="61"/>
    </location>
</feature>
<dbReference type="InterPro" id="IPR018261">
    <property type="entry name" value="Ribosomal_bL27_CS"/>
</dbReference>
<dbReference type="PRINTS" id="PR00063">
    <property type="entry name" value="RIBOSOMALL27"/>
</dbReference>
<keyword evidence="5" id="KW-0687">Ribonucleoprotein</keyword>
<dbReference type="PANTHER" id="PTHR15893">
    <property type="entry name" value="RIBOSOMAL PROTEIN L27"/>
    <property type="match status" value="1"/>
</dbReference>
<dbReference type="GeneID" id="80874706"/>
<proteinExistence type="inferred from homology"/>
<dbReference type="InterPro" id="IPR001684">
    <property type="entry name" value="Ribosomal_bL27"/>
</dbReference>
<keyword evidence="9" id="KW-1185">Reference proteome</keyword>
<evidence type="ECO:0000256" key="4">
    <source>
        <dbReference type="ARBA" id="ARBA00023128"/>
    </source>
</evidence>
<dbReference type="FunFam" id="2.40.50.100:FF:000042">
    <property type="entry name" value="50S ribosomal protein L27"/>
    <property type="match status" value="1"/>
</dbReference>
<evidence type="ECO:0000256" key="5">
    <source>
        <dbReference type="ARBA" id="ARBA00023274"/>
    </source>
</evidence>
<dbReference type="GO" id="GO:0006412">
    <property type="term" value="P:translation"/>
    <property type="evidence" value="ECO:0007669"/>
    <property type="project" value="InterPro"/>
</dbReference>
<evidence type="ECO:0000256" key="6">
    <source>
        <dbReference type="ARBA" id="ARBA00035267"/>
    </source>
</evidence>
<evidence type="ECO:0000256" key="3">
    <source>
        <dbReference type="ARBA" id="ARBA00022980"/>
    </source>
</evidence>
<dbReference type="PROSITE" id="PS00831">
    <property type="entry name" value="RIBOSOMAL_L27"/>
    <property type="match status" value="1"/>
</dbReference>
<name>A0AAF0AU00_9SCHI</name>
<keyword evidence="3 8" id="KW-0689">Ribosomal protein</keyword>
<accession>A0AAF0AU00</accession>
<dbReference type="PANTHER" id="PTHR15893:SF0">
    <property type="entry name" value="LARGE RIBOSOMAL SUBUNIT PROTEIN BL27M"/>
    <property type="match status" value="1"/>
</dbReference>
<dbReference type="RefSeq" id="XP_056035375.1">
    <property type="nucleotide sequence ID" value="XM_056180017.1"/>
</dbReference>
<dbReference type="EMBL" id="CP115611">
    <property type="protein sequence ID" value="WBW71132.1"/>
    <property type="molecule type" value="Genomic_DNA"/>
</dbReference>
<organism evidence="8 9">
    <name type="scientific">Schizosaccharomyces osmophilus</name>
    <dbReference type="NCBI Taxonomy" id="2545709"/>
    <lineage>
        <taxon>Eukaryota</taxon>
        <taxon>Fungi</taxon>
        <taxon>Dikarya</taxon>
        <taxon>Ascomycota</taxon>
        <taxon>Taphrinomycotina</taxon>
        <taxon>Schizosaccharomycetes</taxon>
        <taxon>Schizosaccharomycetales</taxon>
        <taxon>Schizosaccharomycetaceae</taxon>
        <taxon>Schizosaccharomyces</taxon>
    </lineage>
</organism>
<evidence type="ECO:0000313" key="9">
    <source>
        <dbReference type="Proteomes" id="UP001212411"/>
    </source>
</evidence>
<evidence type="ECO:0000256" key="1">
    <source>
        <dbReference type="ARBA" id="ARBA00004173"/>
    </source>
</evidence>
<protein>
    <recommendedName>
        <fullName evidence="6">Large ribosomal subunit protein bL27m</fullName>
    </recommendedName>
</protein>
<comment type="subcellular location">
    <subcellularLocation>
        <location evidence="1">Mitochondrion</location>
    </subcellularLocation>
</comment>
<dbReference type="AlphaFoldDB" id="A0AAF0AU00"/>
<dbReference type="Gene3D" id="2.40.50.100">
    <property type="match status" value="1"/>
</dbReference>
<gene>
    <name evidence="8" type="primary">mrp7</name>
    <name evidence="8" type="ORF">SOMG_01224</name>
</gene>
<dbReference type="GO" id="GO:0005762">
    <property type="term" value="C:mitochondrial large ribosomal subunit"/>
    <property type="evidence" value="ECO:0007669"/>
    <property type="project" value="TreeGrafter"/>
</dbReference>
<reference evidence="8 9" key="1">
    <citation type="journal article" date="2023" name="G3 (Bethesda)">
        <title>A high-quality reference genome for the fission yeast Schizosaccharomyces osmophilus.</title>
        <authorList>
            <person name="Jia G.S."/>
            <person name="Zhang W.C."/>
            <person name="Liang Y."/>
            <person name="Liu X.H."/>
            <person name="Rhind N."/>
            <person name="Pidoux A."/>
            <person name="Brysch-Herzberg M."/>
            <person name="Du L.L."/>
        </authorList>
    </citation>
    <scope>NUCLEOTIDE SEQUENCE [LARGE SCALE GENOMIC DNA]</scope>
    <source>
        <strain evidence="8 9">CBS 15793</strain>
    </source>
</reference>
<dbReference type="GO" id="GO:0003735">
    <property type="term" value="F:structural constituent of ribosome"/>
    <property type="evidence" value="ECO:0007669"/>
    <property type="project" value="InterPro"/>
</dbReference>
<evidence type="ECO:0000256" key="2">
    <source>
        <dbReference type="ARBA" id="ARBA00010797"/>
    </source>
</evidence>
<keyword evidence="4" id="KW-0496">Mitochondrion</keyword>
<sequence>MIGKSTFMNELSSALLRRQSPSPLRLMPFSLTFPPIRTSAKHGGGSAKNSGDSAGRRLGVKRSENQYVNAGEILIRQRGTKFHPGDNAKLGRDFTIFATVSGYVKFFQKQISLRRTRKYVGIVFDRQTSLPRPEEEPTIRRVNKFIVPEVSSAAASS</sequence>
<dbReference type="NCBIfam" id="TIGR00062">
    <property type="entry name" value="L27"/>
    <property type="match status" value="1"/>
</dbReference>
<comment type="similarity">
    <text evidence="2">Belongs to the bacterial ribosomal protein bL27 family.</text>
</comment>